<keyword evidence="3" id="KW-0808">Transferase</keyword>
<dbReference type="InterPro" id="IPR050426">
    <property type="entry name" value="Glycosyltransferase_28"/>
</dbReference>
<dbReference type="RefSeq" id="WP_197710045.1">
    <property type="nucleotide sequence ID" value="NZ_BAAAGO010000043.1"/>
</dbReference>
<dbReference type="KEGG" id="mgg:MPLG2_0472"/>
<feature type="domain" description="Erythromycin biosynthesis protein CIII-like C-terminal" evidence="2">
    <location>
        <begin position="289"/>
        <end position="385"/>
    </location>
</feature>
<dbReference type="PANTHER" id="PTHR48050">
    <property type="entry name" value="STEROL 3-BETA-GLUCOSYLTRANSFERASE"/>
    <property type="match status" value="1"/>
</dbReference>
<dbReference type="Pfam" id="PF03033">
    <property type="entry name" value="Glyco_transf_28"/>
    <property type="match status" value="1"/>
</dbReference>
<dbReference type="Pfam" id="PF06722">
    <property type="entry name" value="EryCIII-like_C"/>
    <property type="match status" value="1"/>
</dbReference>
<dbReference type="AlphaFoldDB" id="A0A2N9JDD2"/>
<dbReference type="Gene3D" id="3.40.50.2000">
    <property type="entry name" value="Glycogen Phosphorylase B"/>
    <property type="match status" value="2"/>
</dbReference>
<dbReference type="Proteomes" id="UP000238164">
    <property type="component" value="Chromosome 1"/>
</dbReference>
<name>A0A2N9JDD2_9ACTN</name>
<dbReference type="FunFam" id="3.40.50.2000:FF:000009">
    <property type="entry name" value="Sterol 3-beta-glucosyltransferase UGT80A2"/>
    <property type="match status" value="1"/>
</dbReference>
<dbReference type="InterPro" id="IPR004276">
    <property type="entry name" value="GlycoTrans_28_N"/>
</dbReference>
<protein>
    <submittedName>
        <fullName evidence="3">Glycosyltransferase family 28 N-terminal domain protein</fullName>
    </submittedName>
</protein>
<sequence length="403" mass="41978">MKALVITTGSRGDVQPFIALAAGLNAHGHEAVVAAPRRFEALSGSAAVAFVGLDDSIFALQEELSGSGVGAALTGVRRARPYLRRWLSDLTGLVDVQPNVIVCTRKTLGGTALAERLGVPVVPAQLIPLEPATAQYPIPLAPAWWPSAANKLSWRASGALEAPWRSMVAQWRIDQLGLSARGASYGSLVDQVGVLSAWSPHLLPAPADWPAHAAPLGFWTLPGPVEPLPDALGRFLDAGEPPVLVGFGSMLDADPARLSDEVIAGLRMAGRRGVVVSGWAGLGAAVNGDDIFVVDQADYRALLPRVAVAVHHGGVGTAAAALTAGIPQVVRPYFGDQPFWASRLHAMGVAPAPLGRLRSAALAERLTQAVALAPTAQQVADRLAGEDGVAAGVDRLERLIEDH</sequence>
<dbReference type="InterPro" id="IPR010610">
    <property type="entry name" value="EryCIII-like_C"/>
</dbReference>
<dbReference type="CDD" id="cd03784">
    <property type="entry name" value="GT1_Gtf-like"/>
    <property type="match status" value="1"/>
</dbReference>
<dbReference type="GO" id="GO:0005975">
    <property type="term" value="P:carbohydrate metabolic process"/>
    <property type="evidence" value="ECO:0007669"/>
    <property type="project" value="InterPro"/>
</dbReference>
<keyword evidence="4" id="KW-1185">Reference proteome</keyword>
<dbReference type="GO" id="GO:0033072">
    <property type="term" value="P:vancomycin biosynthetic process"/>
    <property type="evidence" value="ECO:0007669"/>
    <property type="project" value="UniProtKB-ARBA"/>
</dbReference>
<reference evidence="3 4" key="1">
    <citation type="submission" date="2018-02" db="EMBL/GenBank/DDBJ databases">
        <authorList>
            <person name="Cohen D.B."/>
            <person name="Kent A.D."/>
        </authorList>
    </citation>
    <scope>NUCLEOTIDE SEQUENCE [LARGE SCALE GENOMIC DNA]</scope>
    <source>
        <strain evidence="3">1</strain>
    </source>
</reference>
<feature type="domain" description="Glycosyltransferase family 28 N-terminal" evidence="1">
    <location>
        <begin position="5"/>
        <end position="125"/>
    </location>
</feature>
<evidence type="ECO:0000313" key="4">
    <source>
        <dbReference type="Proteomes" id="UP000238164"/>
    </source>
</evidence>
<dbReference type="InterPro" id="IPR002213">
    <property type="entry name" value="UDP_glucos_trans"/>
</dbReference>
<dbReference type="GO" id="GO:0008194">
    <property type="term" value="F:UDP-glycosyltransferase activity"/>
    <property type="evidence" value="ECO:0007669"/>
    <property type="project" value="InterPro"/>
</dbReference>
<dbReference type="EMBL" id="LT985188">
    <property type="protein sequence ID" value="SPD85508.1"/>
    <property type="molecule type" value="Genomic_DNA"/>
</dbReference>
<proteinExistence type="predicted"/>
<dbReference type="SUPFAM" id="SSF53756">
    <property type="entry name" value="UDP-Glycosyltransferase/glycogen phosphorylase"/>
    <property type="match status" value="1"/>
</dbReference>
<evidence type="ECO:0000313" key="3">
    <source>
        <dbReference type="EMBL" id="SPD85508.1"/>
    </source>
</evidence>
<evidence type="ECO:0000259" key="1">
    <source>
        <dbReference type="Pfam" id="PF03033"/>
    </source>
</evidence>
<dbReference type="GO" id="GO:0016758">
    <property type="term" value="F:hexosyltransferase activity"/>
    <property type="evidence" value="ECO:0007669"/>
    <property type="project" value="InterPro"/>
</dbReference>
<organism evidence="3 4">
    <name type="scientific">Micropruina glycogenica</name>
    <dbReference type="NCBI Taxonomy" id="75385"/>
    <lineage>
        <taxon>Bacteria</taxon>
        <taxon>Bacillati</taxon>
        <taxon>Actinomycetota</taxon>
        <taxon>Actinomycetes</taxon>
        <taxon>Propionibacteriales</taxon>
        <taxon>Nocardioidaceae</taxon>
        <taxon>Micropruina</taxon>
    </lineage>
</organism>
<accession>A0A2N9JDD2</accession>
<gene>
    <name evidence="3" type="ORF">MPLG2_0472</name>
</gene>
<dbReference type="PANTHER" id="PTHR48050:SF13">
    <property type="entry name" value="STEROL 3-BETA-GLUCOSYLTRANSFERASE UGT80A2"/>
    <property type="match status" value="1"/>
</dbReference>
<evidence type="ECO:0000259" key="2">
    <source>
        <dbReference type="Pfam" id="PF06722"/>
    </source>
</evidence>